<dbReference type="InParanoid" id="A0A2Y9E3H8"/>
<keyword evidence="3 10" id="KW-0812">Transmembrane</keyword>
<dbReference type="InterPro" id="IPR013106">
    <property type="entry name" value="Ig_V-set"/>
</dbReference>
<feature type="chain" id="PRO_5016063169" evidence="11">
    <location>
        <begin position="27"/>
        <end position="215"/>
    </location>
</feature>
<dbReference type="InterPro" id="IPR003599">
    <property type="entry name" value="Ig_sub"/>
</dbReference>
<accession>A0A2Y9E3H8</accession>
<reference evidence="14" key="1">
    <citation type="submission" date="2025-08" db="UniProtKB">
        <authorList>
            <consortium name="RefSeq"/>
        </authorList>
    </citation>
    <scope>IDENTIFICATION</scope>
</reference>
<dbReference type="InterPro" id="IPR036179">
    <property type="entry name" value="Ig-like_dom_sf"/>
</dbReference>
<comment type="subcellular location">
    <subcellularLocation>
        <location evidence="1">Membrane</location>
        <topology evidence="1">Single-pass type I membrane protein</topology>
    </subcellularLocation>
</comment>
<dbReference type="RefSeq" id="XP_004385729.1">
    <property type="nucleotide sequence ID" value="XM_004385672.1"/>
</dbReference>
<proteinExistence type="inferred from homology"/>
<organism evidence="13 14">
    <name type="scientific">Trichechus manatus latirostris</name>
    <name type="common">Florida manatee</name>
    <dbReference type="NCBI Taxonomy" id="127582"/>
    <lineage>
        <taxon>Eukaryota</taxon>
        <taxon>Metazoa</taxon>
        <taxon>Chordata</taxon>
        <taxon>Craniata</taxon>
        <taxon>Vertebrata</taxon>
        <taxon>Euteleostomi</taxon>
        <taxon>Mammalia</taxon>
        <taxon>Eutheria</taxon>
        <taxon>Afrotheria</taxon>
        <taxon>Sirenia</taxon>
        <taxon>Trichechidae</taxon>
        <taxon>Trichechus</taxon>
    </lineage>
</organism>
<evidence type="ECO:0000256" key="4">
    <source>
        <dbReference type="ARBA" id="ARBA00022729"/>
    </source>
</evidence>
<keyword evidence="5 10" id="KW-1133">Transmembrane helix</keyword>
<dbReference type="SUPFAM" id="SSF48726">
    <property type="entry name" value="Immunoglobulin"/>
    <property type="match status" value="1"/>
</dbReference>
<evidence type="ECO:0000256" key="2">
    <source>
        <dbReference type="ARBA" id="ARBA00007180"/>
    </source>
</evidence>
<dbReference type="GO" id="GO:0005886">
    <property type="term" value="C:plasma membrane"/>
    <property type="evidence" value="ECO:0007669"/>
    <property type="project" value="TreeGrafter"/>
</dbReference>
<dbReference type="FunFam" id="2.60.40.10:FF:000193">
    <property type="entry name" value="Myelin protein zero-like 1 like"/>
    <property type="match status" value="1"/>
</dbReference>
<dbReference type="Proteomes" id="UP000248480">
    <property type="component" value="Unplaced"/>
</dbReference>
<dbReference type="AlphaFoldDB" id="A0A2Y9E3H8"/>
<keyword evidence="6 10" id="KW-0472">Membrane</keyword>
<dbReference type="Gene3D" id="2.60.40.10">
    <property type="entry name" value="Immunoglobulins"/>
    <property type="match status" value="1"/>
</dbReference>
<keyword evidence="8" id="KW-0325">Glycoprotein</keyword>
<evidence type="ECO:0000313" key="13">
    <source>
        <dbReference type="Proteomes" id="UP000248480"/>
    </source>
</evidence>
<evidence type="ECO:0000256" key="9">
    <source>
        <dbReference type="ARBA" id="ARBA00023319"/>
    </source>
</evidence>
<evidence type="ECO:0000259" key="12">
    <source>
        <dbReference type="PROSITE" id="PS50835"/>
    </source>
</evidence>
<evidence type="ECO:0000256" key="7">
    <source>
        <dbReference type="ARBA" id="ARBA00023157"/>
    </source>
</evidence>
<keyword evidence="9" id="KW-0393">Immunoglobulin domain</keyword>
<dbReference type="InterPro" id="IPR029863">
    <property type="entry name" value="MPZL2_Ig-like_dom"/>
</dbReference>
<dbReference type="Pfam" id="PF07686">
    <property type="entry name" value="V-set"/>
    <property type="match status" value="1"/>
</dbReference>
<evidence type="ECO:0000313" key="14">
    <source>
        <dbReference type="RefSeq" id="XP_004385729.1"/>
    </source>
</evidence>
<evidence type="ECO:0000256" key="8">
    <source>
        <dbReference type="ARBA" id="ARBA00023180"/>
    </source>
</evidence>
<feature type="domain" description="Ig-like" evidence="12">
    <location>
        <begin position="23"/>
        <end position="141"/>
    </location>
</feature>
<evidence type="ECO:0000256" key="5">
    <source>
        <dbReference type="ARBA" id="ARBA00022989"/>
    </source>
</evidence>
<dbReference type="FunCoup" id="A0A2Y9E3H8">
    <property type="interactions" value="152"/>
</dbReference>
<dbReference type="SMART" id="SM00406">
    <property type="entry name" value="IGv"/>
    <property type="match status" value="1"/>
</dbReference>
<gene>
    <name evidence="14" type="primary">MPZL2</name>
</gene>
<dbReference type="GeneID" id="101353265"/>
<dbReference type="InterPro" id="IPR007110">
    <property type="entry name" value="Ig-like_dom"/>
</dbReference>
<dbReference type="PANTHER" id="PTHR13869">
    <property type="entry name" value="MYELIN P0 RELATED"/>
    <property type="match status" value="1"/>
</dbReference>
<dbReference type="PRINTS" id="PR00213">
    <property type="entry name" value="MYELINP0"/>
</dbReference>
<protein>
    <submittedName>
        <fullName evidence="14">Myelin protein zero-like protein 2</fullName>
    </submittedName>
</protein>
<keyword evidence="4 11" id="KW-0732">Signal</keyword>
<dbReference type="OrthoDB" id="9419796at2759"/>
<dbReference type="CTD" id="10205"/>
<evidence type="ECO:0000256" key="11">
    <source>
        <dbReference type="SAM" id="SignalP"/>
    </source>
</evidence>
<name>A0A2Y9E3H8_TRIMA</name>
<feature type="signal peptide" evidence="11">
    <location>
        <begin position="1"/>
        <end position="26"/>
    </location>
</feature>
<dbReference type="InterPro" id="IPR013783">
    <property type="entry name" value="Ig-like_fold"/>
</dbReference>
<dbReference type="CDD" id="cd05880">
    <property type="entry name" value="IgV_EVA1"/>
    <property type="match status" value="1"/>
</dbReference>
<dbReference type="GO" id="GO:0098609">
    <property type="term" value="P:cell-cell adhesion"/>
    <property type="evidence" value="ECO:0007669"/>
    <property type="project" value="TreeGrafter"/>
</dbReference>
<dbReference type="PROSITE" id="PS50835">
    <property type="entry name" value="IG_LIKE"/>
    <property type="match status" value="1"/>
</dbReference>
<comment type="similarity">
    <text evidence="2">Belongs to the myelin P0 protein family.</text>
</comment>
<dbReference type="KEGG" id="tmu:101353265"/>
<keyword evidence="13" id="KW-1185">Reference proteome</keyword>
<evidence type="ECO:0000256" key="3">
    <source>
        <dbReference type="ARBA" id="ARBA00022692"/>
    </source>
</evidence>
<feature type="transmembrane region" description="Helical" evidence="10">
    <location>
        <begin position="151"/>
        <end position="175"/>
    </location>
</feature>
<evidence type="ECO:0000256" key="10">
    <source>
        <dbReference type="SAM" id="Phobius"/>
    </source>
</evidence>
<sequence>MYDKSLTRPVLLLLGIQLTALWPTAAVEIYTSRVLEAVNGTDVRLKCTFSSFAPVGDTLTATWNFRPQDGGSEQFVFYYHGEPFEPMSGRFKNRVAWDGNPERNDVSILLWKLQFDDNGTYTCQVKNPPDVDGVIGEIRLSVVQTVRFSEIYFLALAIGSACALMVIIVIAVVLFQHFRKKRWADRAHKVVEIKSKEEERLNQGKKVSVYFEETD</sequence>
<evidence type="ECO:0000256" key="1">
    <source>
        <dbReference type="ARBA" id="ARBA00004479"/>
    </source>
</evidence>
<dbReference type="InterPro" id="IPR000920">
    <property type="entry name" value="Myelin_P0-rel"/>
</dbReference>
<dbReference type="SMART" id="SM00409">
    <property type="entry name" value="IG"/>
    <property type="match status" value="1"/>
</dbReference>
<keyword evidence="7" id="KW-1015">Disulfide bond</keyword>
<dbReference type="PANTHER" id="PTHR13869:SF21">
    <property type="entry name" value="MYELIN PROTEIN ZERO-LIKE PROTEIN 2"/>
    <property type="match status" value="1"/>
</dbReference>
<evidence type="ECO:0000256" key="6">
    <source>
        <dbReference type="ARBA" id="ARBA00023136"/>
    </source>
</evidence>